<proteinExistence type="predicted"/>
<dbReference type="AlphaFoldDB" id="A0A0V1K8X5"/>
<sequence length="140" mass="16539">MSVQKRHINQCWHSNHYYRIRVQHFLRRFALRDVCYSNQFSLAVFTDTSILRVFRLGIVPTDARMSSVQRQCYTVTVVHNYNDNDNEKDDNKTEEQLDETSGHGTVHFQKDQHSPAAEYDRCRRLGNATFYCDRGSKTNM</sequence>
<accession>A0A0V1K8X5</accession>
<dbReference type="Proteomes" id="UP000054826">
    <property type="component" value="Unassembled WGS sequence"/>
</dbReference>
<gene>
    <name evidence="2" type="ORF">T4C_3216</name>
</gene>
<dbReference type="EMBL" id="JYDV01000009">
    <property type="protein sequence ID" value="KRZ43661.1"/>
    <property type="molecule type" value="Genomic_DNA"/>
</dbReference>
<organism evidence="2 3">
    <name type="scientific">Trichinella pseudospiralis</name>
    <name type="common">Parasitic roundworm</name>
    <dbReference type="NCBI Taxonomy" id="6337"/>
    <lineage>
        <taxon>Eukaryota</taxon>
        <taxon>Metazoa</taxon>
        <taxon>Ecdysozoa</taxon>
        <taxon>Nematoda</taxon>
        <taxon>Enoplea</taxon>
        <taxon>Dorylaimia</taxon>
        <taxon>Trichinellida</taxon>
        <taxon>Trichinellidae</taxon>
        <taxon>Trichinella</taxon>
    </lineage>
</organism>
<name>A0A0V1K8X5_TRIPS</name>
<evidence type="ECO:0000313" key="2">
    <source>
        <dbReference type="EMBL" id="KRZ43661.1"/>
    </source>
</evidence>
<evidence type="ECO:0000256" key="1">
    <source>
        <dbReference type="SAM" id="MobiDB-lite"/>
    </source>
</evidence>
<evidence type="ECO:0000313" key="3">
    <source>
        <dbReference type="Proteomes" id="UP000054826"/>
    </source>
</evidence>
<reference evidence="2 3" key="1">
    <citation type="submission" date="2015-01" db="EMBL/GenBank/DDBJ databases">
        <title>Evolution of Trichinella species and genotypes.</title>
        <authorList>
            <person name="Korhonen P.K."/>
            <person name="Edoardo P."/>
            <person name="Giuseppe L.R."/>
            <person name="Gasser R.B."/>
        </authorList>
    </citation>
    <scope>NUCLEOTIDE SEQUENCE [LARGE SCALE GENOMIC DNA]</scope>
    <source>
        <strain evidence="2">ISS176</strain>
    </source>
</reference>
<comment type="caution">
    <text evidence="2">The sequence shown here is derived from an EMBL/GenBank/DDBJ whole genome shotgun (WGS) entry which is preliminary data.</text>
</comment>
<feature type="region of interest" description="Disordered" evidence="1">
    <location>
        <begin position="81"/>
        <end position="112"/>
    </location>
</feature>
<protein>
    <submittedName>
        <fullName evidence="2">Uncharacterized protein</fullName>
    </submittedName>
</protein>